<dbReference type="HOGENOM" id="CLU_109674_1_0_2"/>
<evidence type="ECO:0000259" key="8">
    <source>
        <dbReference type="Pfam" id="PF17146"/>
    </source>
</evidence>
<dbReference type="RefSeq" id="WP_011177321.1">
    <property type="nucleotide sequence ID" value="NC_005877.1"/>
</dbReference>
<dbReference type="InParanoid" id="Q6L1P7"/>
<dbReference type="eggNOG" id="arCOG00721">
    <property type="taxonomic scope" value="Archaea"/>
</dbReference>
<dbReference type="EMBL" id="FWYE01000001">
    <property type="protein sequence ID" value="SMD30587.1"/>
    <property type="molecule type" value="Genomic_DNA"/>
</dbReference>
<reference evidence="10 12" key="3">
    <citation type="submission" date="2017-04" db="EMBL/GenBank/DDBJ databases">
        <authorList>
            <person name="Varghese N."/>
            <person name="Submissions S."/>
        </authorList>
    </citation>
    <scope>NUCLEOTIDE SEQUENCE [LARGE SCALE GENOMIC DNA]</scope>
    <source>
        <strain evidence="10 12">DSM 9789</strain>
    </source>
</reference>
<dbReference type="GO" id="GO:0004521">
    <property type="term" value="F:RNA endonuclease activity"/>
    <property type="evidence" value="ECO:0007669"/>
    <property type="project" value="TreeGrafter"/>
</dbReference>
<dbReference type="STRING" id="263820.PTO0520"/>
<accession>A0A8G2FW49</accession>
<dbReference type="InterPro" id="IPR039907">
    <property type="entry name" value="NOB1"/>
</dbReference>
<dbReference type="GO" id="GO:0005737">
    <property type="term" value="C:cytoplasm"/>
    <property type="evidence" value="ECO:0007669"/>
    <property type="project" value="UniProtKB-ARBA"/>
</dbReference>
<dbReference type="Proteomes" id="UP000000438">
    <property type="component" value="Chromosome"/>
</dbReference>
<dbReference type="KEGG" id="pto:PTO0520"/>
<proteinExistence type="inferred from homology"/>
<dbReference type="InterPro" id="IPR033411">
    <property type="entry name" value="Ribonuclease_PIN"/>
</dbReference>
<evidence type="ECO:0000256" key="2">
    <source>
        <dbReference type="ARBA" id="ARBA00021078"/>
    </source>
</evidence>
<dbReference type="Gene3D" id="2.20.28.10">
    <property type="match status" value="1"/>
</dbReference>
<dbReference type="Gene3D" id="3.40.50.1010">
    <property type="entry name" value="5'-nuclease"/>
    <property type="match status" value="1"/>
</dbReference>
<gene>
    <name evidence="9" type="ordered locus">PTO0520</name>
    <name evidence="10" type="ORF">SAMN02745355_0476</name>
</gene>
<evidence type="ECO:0000256" key="4">
    <source>
        <dbReference type="ARBA" id="ARBA00022722"/>
    </source>
</evidence>
<dbReference type="PANTHER" id="PTHR12814:SF2">
    <property type="entry name" value="RNA-BINDING PROTEIN NOB1"/>
    <property type="match status" value="1"/>
</dbReference>
<comment type="function">
    <text evidence="7">Toxic component of a type II toxin-antitoxin (TA) system. Processes pre-16S-rRNA at its 3' end (the D-site) to yield the mature 3' end.</text>
</comment>
<evidence type="ECO:0000256" key="7">
    <source>
        <dbReference type="ARBA" id="ARBA00045770"/>
    </source>
</evidence>
<dbReference type="Pfam" id="PF17146">
    <property type="entry name" value="PIN_6"/>
    <property type="match status" value="1"/>
</dbReference>
<dbReference type="GO" id="GO:0030490">
    <property type="term" value="P:maturation of SSU-rRNA"/>
    <property type="evidence" value="ECO:0007669"/>
    <property type="project" value="TreeGrafter"/>
</dbReference>
<comment type="similarity">
    <text evidence="1">Belongs to the NOB1 family.</text>
</comment>
<accession>Q6L1P7</accession>
<evidence type="ECO:0000256" key="3">
    <source>
        <dbReference type="ARBA" id="ARBA00022649"/>
    </source>
</evidence>
<dbReference type="AlphaFoldDB" id="Q6L1P7"/>
<dbReference type="InterPro" id="IPR029060">
    <property type="entry name" value="PIN-like_dom_sf"/>
</dbReference>
<keyword evidence="3" id="KW-1277">Toxin-antitoxin system</keyword>
<dbReference type="GO" id="GO:0046872">
    <property type="term" value="F:metal ion binding"/>
    <property type="evidence" value="ECO:0007669"/>
    <property type="project" value="UniProtKB-KW"/>
</dbReference>
<dbReference type="OrthoDB" id="27944at2157"/>
<keyword evidence="6" id="KW-0378">Hydrolase</keyword>
<dbReference type="NCBIfam" id="NF009148">
    <property type="entry name" value="PRK12496.1-5"/>
    <property type="match status" value="1"/>
</dbReference>
<reference evidence="9 11" key="1">
    <citation type="journal article" date="2004" name="Proc. Natl. Acad. Sci. U.S.A.">
        <title>Genome sequence of Picrophilus torridus and its implications for life around pH 0.</title>
        <authorList>
            <person name="Futterer O."/>
            <person name="Angelov A."/>
            <person name="Liesegang H."/>
            <person name="Gottschalk G."/>
            <person name="Schleper C."/>
            <person name="Schepers B."/>
            <person name="Dock C."/>
            <person name="Antranikian G."/>
            <person name="Liebl W."/>
        </authorList>
    </citation>
    <scope>NUCLEOTIDE SEQUENCE [LARGE SCALE GENOMIC DNA]</scope>
    <source>
        <strain evidence="11">ATCC 700027 / DSM 9790 / JCM 10055 / NBRC 100828</strain>
        <strain evidence="9">DSM 9790</strain>
    </source>
</reference>
<evidence type="ECO:0000313" key="9">
    <source>
        <dbReference type="EMBL" id="AAT43105.1"/>
    </source>
</evidence>
<dbReference type="GO" id="GO:0016787">
    <property type="term" value="F:hydrolase activity"/>
    <property type="evidence" value="ECO:0007669"/>
    <property type="project" value="UniProtKB-KW"/>
</dbReference>
<evidence type="ECO:0000256" key="6">
    <source>
        <dbReference type="ARBA" id="ARBA00022801"/>
    </source>
</evidence>
<evidence type="ECO:0000313" key="10">
    <source>
        <dbReference type="EMBL" id="SMD30587.1"/>
    </source>
</evidence>
<dbReference type="Proteomes" id="UP000192315">
    <property type="component" value="Unassembled WGS sequence"/>
</dbReference>
<organism evidence="9 11">
    <name type="scientific">Picrophilus torridus (strain ATCC 700027 / DSM 9790 / JCM 10055 / NBRC 100828 / KAW 2/3)</name>
    <dbReference type="NCBI Taxonomy" id="1122961"/>
    <lineage>
        <taxon>Archaea</taxon>
        <taxon>Methanobacteriati</taxon>
        <taxon>Thermoplasmatota</taxon>
        <taxon>Thermoplasmata</taxon>
        <taxon>Thermoplasmatales</taxon>
        <taxon>Picrophilaceae</taxon>
        <taxon>Picrophilus</taxon>
    </lineage>
</organism>
<keyword evidence="4" id="KW-0540">Nuclease</keyword>
<evidence type="ECO:0000313" key="11">
    <source>
        <dbReference type="Proteomes" id="UP000000438"/>
    </source>
</evidence>
<keyword evidence="5" id="KW-0479">Metal-binding</keyword>
<dbReference type="GO" id="GO:0030688">
    <property type="term" value="C:preribosome, small subunit precursor"/>
    <property type="evidence" value="ECO:0007669"/>
    <property type="project" value="TreeGrafter"/>
</dbReference>
<dbReference type="GeneID" id="2843947"/>
<dbReference type="PaxDb" id="263820-PTO0520"/>
<name>Q6L1P7_PICTO</name>
<evidence type="ECO:0000256" key="5">
    <source>
        <dbReference type="ARBA" id="ARBA00022723"/>
    </source>
</evidence>
<keyword evidence="12" id="KW-1185">Reference proteome</keyword>
<evidence type="ECO:0000256" key="1">
    <source>
        <dbReference type="ARBA" id="ARBA00005858"/>
    </source>
</evidence>
<evidence type="ECO:0000313" key="12">
    <source>
        <dbReference type="Proteomes" id="UP000192315"/>
    </source>
</evidence>
<reference evidence="9" key="2">
    <citation type="submission" date="2004-02" db="EMBL/GenBank/DDBJ databases">
        <authorList>
            <person name="Fuetterer O."/>
            <person name="Angelov A."/>
            <person name="Liesegang H."/>
            <person name="Gottschalk G."/>
            <person name="Schleper C."/>
            <person name="Schepers B."/>
            <person name="Dock C."/>
            <person name="Antranikian G."/>
            <person name="Liebl W."/>
        </authorList>
    </citation>
    <scope>NUCLEOTIDE SEQUENCE</scope>
    <source>
        <strain evidence="9">DSM 9790</strain>
    </source>
</reference>
<dbReference type="PANTHER" id="PTHR12814">
    <property type="entry name" value="RNA-BINDING PROTEIN NOB1"/>
    <property type="match status" value="1"/>
</dbReference>
<protein>
    <recommendedName>
        <fullName evidence="2">Endoribonuclease Nob1</fullName>
    </recommendedName>
</protein>
<feature type="domain" description="Ribonuclease PIN" evidence="8">
    <location>
        <begin position="3"/>
        <end position="85"/>
    </location>
</feature>
<dbReference type="CDD" id="cd09876">
    <property type="entry name" value="PIN_Nob1-like"/>
    <property type="match status" value="1"/>
</dbReference>
<dbReference type="EMBL" id="AE017261">
    <property type="protein sequence ID" value="AAT43105.1"/>
    <property type="molecule type" value="Genomic_DNA"/>
</dbReference>
<dbReference type="SUPFAM" id="SSF88723">
    <property type="entry name" value="PIN domain-like"/>
    <property type="match status" value="1"/>
</dbReference>
<dbReference type="FunFam" id="3.40.50.1010:FF:000020">
    <property type="entry name" value="20S-pre-rRNA D-site endonuclease NOB1"/>
    <property type="match status" value="1"/>
</dbReference>
<sequence>MFVIDTSAILSRRISIADDNYIFTPGVISEIKKGKLKIILDSVPLNIKMPGIDSINAVIKAANETGDLHVLSNVDIEVIAMAYEIHGIIISDDYAIQNVARHMHIKYEGADLKTIDKKLKWRYRCTGCRRVYNDYIETCPVCGHKTKRFTYK</sequence>